<comment type="similarity">
    <text evidence="1">Belongs to the peptidase A1 family.</text>
</comment>
<proteinExistence type="inferred from homology"/>
<evidence type="ECO:0000313" key="9">
    <source>
        <dbReference type="Proteomes" id="UP000281553"/>
    </source>
</evidence>
<keyword evidence="4" id="KW-0064">Aspartyl protease</keyword>
<dbReference type="InterPro" id="IPR021109">
    <property type="entry name" value="Peptidase_aspartic_dom_sf"/>
</dbReference>
<evidence type="ECO:0000259" key="7">
    <source>
        <dbReference type="PROSITE" id="PS51767"/>
    </source>
</evidence>
<keyword evidence="6" id="KW-0865">Zymogen</keyword>
<keyword evidence="5" id="KW-0378">Hydrolase</keyword>
<dbReference type="PANTHER" id="PTHR47965:SF12">
    <property type="entry name" value="ASPARTIC PROTEINASE 3-RELATED"/>
    <property type="match status" value="1"/>
</dbReference>
<reference evidence="8 9" key="1">
    <citation type="submission" date="2018-11" db="EMBL/GenBank/DDBJ databases">
        <authorList>
            <consortium name="Pathogen Informatics"/>
        </authorList>
    </citation>
    <scope>NUCLEOTIDE SEQUENCE [LARGE SCALE GENOMIC DNA]</scope>
</reference>
<dbReference type="EMBL" id="UYRU01042996">
    <property type="protein sequence ID" value="VDK79506.1"/>
    <property type="molecule type" value="Genomic_DNA"/>
</dbReference>
<dbReference type="GO" id="GO:0006508">
    <property type="term" value="P:proteolysis"/>
    <property type="evidence" value="ECO:0007669"/>
    <property type="project" value="UniProtKB-KW"/>
</dbReference>
<dbReference type="Proteomes" id="UP000281553">
    <property type="component" value="Unassembled WGS sequence"/>
</dbReference>
<name>A0A3P6SW68_DIBLA</name>
<dbReference type="GO" id="GO:0004190">
    <property type="term" value="F:aspartic-type endopeptidase activity"/>
    <property type="evidence" value="ECO:0007669"/>
    <property type="project" value="UniProtKB-KW"/>
</dbReference>
<organism evidence="8 9">
    <name type="scientific">Dibothriocephalus latus</name>
    <name type="common">Fish tapeworm</name>
    <name type="synonym">Diphyllobothrium latum</name>
    <dbReference type="NCBI Taxonomy" id="60516"/>
    <lineage>
        <taxon>Eukaryota</taxon>
        <taxon>Metazoa</taxon>
        <taxon>Spiralia</taxon>
        <taxon>Lophotrochozoa</taxon>
        <taxon>Platyhelminthes</taxon>
        <taxon>Cestoda</taxon>
        <taxon>Eucestoda</taxon>
        <taxon>Diphyllobothriidea</taxon>
        <taxon>Diphyllobothriidae</taxon>
        <taxon>Dibothriocephalus</taxon>
    </lineage>
</organism>
<dbReference type="Gene3D" id="2.40.70.10">
    <property type="entry name" value="Acid Proteases"/>
    <property type="match status" value="1"/>
</dbReference>
<evidence type="ECO:0000256" key="2">
    <source>
        <dbReference type="ARBA" id="ARBA00022670"/>
    </source>
</evidence>
<dbReference type="OrthoDB" id="2747330at2759"/>
<dbReference type="InterPro" id="IPR001461">
    <property type="entry name" value="Aspartic_peptidase_A1"/>
</dbReference>
<keyword evidence="9" id="KW-1185">Reference proteome</keyword>
<evidence type="ECO:0000256" key="4">
    <source>
        <dbReference type="ARBA" id="ARBA00022750"/>
    </source>
</evidence>
<evidence type="ECO:0000313" key="8">
    <source>
        <dbReference type="EMBL" id="VDK79506.1"/>
    </source>
</evidence>
<feature type="domain" description="Peptidase A1" evidence="7">
    <location>
        <begin position="1"/>
        <end position="361"/>
    </location>
</feature>
<sequence>MNHTGSLSGAFFEEAVSTTPDSKWCEKAADSLRDVFDVRDRSPKFGAPVDEAARVIILSEYPSKVFYLGNFNFWFAAVRLNMPIGRPYATAFVADWVASVVIQYLHRVCHFPEYFNLKATTVFATDEDIKEGQLAVARSQGQLQGQEKSATKLLVQDITVTGKLTLGEAESNHQYQFQTVPVVEAVHFRIVLTDISINGRSLIENCQELNSGLTVLDSGTPNIMLPAVVYSRFKKELLAHFEQAASSLSQSGKDLFRAGAKICQDIGEADTAFPGDVYAAFPTLEFDVLAQTGLDPQILRLSLSAQQYLRYVGRSNIANANRDCFTLAIGASPNADLLLGMSFLEGFEVLFNRQDKKVGFRTSDCVSYTQYPNLPNSRVVGVYQWNSAGDKSSPPEQCSPLLISKQNVAKLDALGIILIVFSVFVFLILCGALAFFLHWRRNKGLRVAANADGDKSEIEI</sequence>
<evidence type="ECO:0000256" key="3">
    <source>
        <dbReference type="ARBA" id="ARBA00022729"/>
    </source>
</evidence>
<dbReference type="InterPro" id="IPR033121">
    <property type="entry name" value="PEPTIDASE_A1"/>
</dbReference>
<dbReference type="PROSITE" id="PS51767">
    <property type="entry name" value="PEPTIDASE_A1"/>
    <property type="match status" value="1"/>
</dbReference>
<evidence type="ECO:0000256" key="6">
    <source>
        <dbReference type="ARBA" id="ARBA00023145"/>
    </source>
</evidence>
<dbReference type="SUPFAM" id="SSF50630">
    <property type="entry name" value="Acid proteases"/>
    <property type="match status" value="1"/>
</dbReference>
<keyword evidence="2" id="KW-0645">Protease</keyword>
<keyword evidence="3" id="KW-0732">Signal</keyword>
<gene>
    <name evidence="8" type="ORF">DILT_LOCUS3020</name>
</gene>
<dbReference type="AlphaFoldDB" id="A0A3P6SW68"/>
<evidence type="ECO:0000256" key="1">
    <source>
        <dbReference type="ARBA" id="ARBA00007447"/>
    </source>
</evidence>
<dbReference type="Pfam" id="PF00026">
    <property type="entry name" value="Asp"/>
    <property type="match status" value="1"/>
</dbReference>
<accession>A0A3P6SW68</accession>
<evidence type="ECO:0000256" key="5">
    <source>
        <dbReference type="ARBA" id="ARBA00022801"/>
    </source>
</evidence>
<protein>
    <recommendedName>
        <fullName evidence="7">Peptidase A1 domain-containing protein</fullName>
    </recommendedName>
</protein>
<dbReference type="PANTHER" id="PTHR47965">
    <property type="entry name" value="ASPARTYL PROTEASE-RELATED"/>
    <property type="match status" value="1"/>
</dbReference>